<dbReference type="EMBL" id="CM018031">
    <property type="protein sequence ID" value="KAA8550037.1"/>
    <property type="molecule type" value="Genomic_DNA"/>
</dbReference>
<proteinExistence type="predicted"/>
<feature type="region of interest" description="Disordered" evidence="1">
    <location>
        <begin position="231"/>
        <end position="252"/>
    </location>
</feature>
<keyword evidence="3" id="KW-1185">Reference proteome</keyword>
<name>A0A5J5C7Y7_9ASTE</name>
<feature type="compositionally biased region" description="Polar residues" evidence="1">
    <location>
        <begin position="240"/>
        <end position="252"/>
    </location>
</feature>
<organism evidence="2 3">
    <name type="scientific">Nyssa sinensis</name>
    <dbReference type="NCBI Taxonomy" id="561372"/>
    <lineage>
        <taxon>Eukaryota</taxon>
        <taxon>Viridiplantae</taxon>
        <taxon>Streptophyta</taxon>
        <taxon>Embryophyta</taxon>
        <taxon>Tracheophyta</taxon>
        <taxon>Spermatophyta</taxon>
        <taxon>Magnoliopsida</taxon>
        <taxon>eudicotyledons</taxon>
        <taxon>Gunneridae</taxon>
        <taxon>Pentapetalae</taxon>
        <taxon>asterids</taxon>
        <taxon>Cornales</taxon>
        <taxon>Nyssaceae</taxon>
        <taxon>Nyssa</taxon>
    </lineage>
</organism>
<sequence length="252" mass="26446">MHDSPSRLSWADQANSGEFIPKEALDLEEEYGGFFVNSNFLFGSDNHFTDESINGGSNVGGSGKAKWRTRSKPTNGYKAYPSVQQQSQFPIAQAINVQHFTPSVAIQVHTQSADTSGGGAIPYTPIASVLGPKGDGPLVNPPQIQPVIGSQVNNFVGSSKTVGQNRQGTHSNPYAVHGKAKGHALLTTNNTYCAVTVNAHSNTLASPSSMGNTIGCQNEDPQVGVEAIANDGNREANEVNAASQSYGPSSSN</sequence>
<reference evidence="2 3" key="1">
    <citation type="submission" date="2019-09" db="EMBL/GenBank/DDBJ databases">
        <title>A chromosome-level genome assembly of the Chinese tupelo Nyssa sinensis.</title>
        <authorList>
            <person name="Yang X."/>
            <person name="Kang M."/>
            <person name="Yang Y."/>
            <person name="Xiong H."/>
            <person name="Wang M."/>
            <person name="Zhang Z."/>
            <person name="Wang Z."/>
            <person name="Wu H."/>
            <person name="Ma T."/>
            <person name="Liu J."/>
            <person name="Xi Z."/>
        </authorList>
    </citation>
    <scope>NUCLEOTIDE SEQUENCE [LARGE SCALE GENOMIC DNA]</scope>
    <source>
        <strain evidence="2">J267</strain>
        <tissue evidence="2">Leaf</tissue>
    </source>
</reference>
<dbReference type="AlphaFoldDB" id="A0A5J5C7Y7"/>
<accession>A0A5J5C7Y7</accession>
<dbReference type="Proteomes" id="UP000325577">
    <property type="component" value="Linkage Group LG0"/>
</dbReference>
<evidence type="ECO:0000256" key="1">
    <source>
        <dbReference type="SAM" id="MobiDB-lite"/>
    </source>
</evidence>
<evidence type="ECO:0000313" key="3">
    <source>
        <dbReference type="Proteomes" id="UP000325577"/>
    </source>
</evidence>
<protein>
    <submittedName>
        <fullName evidence="2">Uncharacterized protein</fullName>
    </submittedName>
</protein>
<gene>
    <name evidence="2" type="ORF">F0562_001721</name>
</gene>
<evidence type="ECO:0000313" key="2">
    <source>
        <dbReference type="EMBL" id="KAA8550037.1"/>
    </source>
</evidence>